<dbReference type="EMBL" id="JAINUF010000012">
    <property type="protein sequence ID" value="KAJ8345830.1"/>
    <property type="molecule type" value="Genomic_DNA"/>
</dbReference>
<sequence>MRLRAAVSEGTEGVAGLRAANLLRRPSAQRARTCGKTENPDASDQSGNPTAVTLTHTESILSELNHPLLQHKPHPLSHLCSVLAPPPSPCWGCAPQSDLSDPSALSMDLSTTESPASLRQG</sequence>
<gene>
    <name evidence="2" type="ORF">SKAU_G00300230</name>
</gene>
<proteinExistence type="predicted"/>
<evidence type="ECO:0000256" key="1">
    <source>
        <dbReference type="SAM" id="MobiDB-lite"/>
    </source>
</evidence>
<feature type="region of interest" description="Disordered" evidence="1">
    <location>
        <begin position="91"/>
        <end position="121"/>
    </location>
</feature>
<evidence type="ECO:0000313" key="3">
    <source>
        <dbReference type="Proteomes" id="UP001152622"/>
    </source>
</evidence>
<organism evidence="2 3">
    <name type="scientific">Synaphobranchus kaupii</name>
    <name type="common">Kaup's arrowtooth eel</name>
    <dbReference type="NCBI Taxonomy" id="118154"/>
    <lineage>
        <taxon>Eukaryota</taxon>
        <taxon>Metazoa</taxon>
        <taxon>Chordata</taxon>
        <taxon>Craniata</taxon>
        <taxon>Vertebrata</taxon>
        <taxon>Euteleostomi</taxon>
        <taxon>Actinopterygii</taxon>
        <taxon>Neopterygii</taxon>
        <taxon>Teleostei</taxon>
        <taxon>Anguilliformes</taxon>
        <taxon>Synaphobranchidae</taxon>
        <taxon>Synaphobranchus</taxon>
    </lineage>
</organism>
<comment type="caution">
    <text evidence="2">The sequence shown here is derived from an EMBL/GenBank/DDBJ whole genome shotgun (WGS) entry which is preliminary data.</text>
</comment>
<evidence type="ECO:0000313" key="2">
    <source>
        <dbReference type="EMBL" id="KAJ8345830.1"/>
    </source>
</evidence>
<name>A0A9Q1EVL5_SYNKA</name>
<accession>A0A9Q1EVL5</accession>
<reference evidence="2" key="1">
    <citation type="journal article" date="2023" name="Science">
        <title>Genome structures resolve the early diversification of teleost fishes.</title>
        <authorList>
            <person name="Parey E."/>
            <person name="Louis A."/>
            <person name="Montfort J."/>
            <person name="Bouchez O."/>
            <person name="Roques C."/>
            <person name="Iampietro C."/>
            <person name="Lluch J."/>
            <person name="Castinel A."/>
            <person name="Donnadieu C."/>
            <person name="Desvignes T."/>
            <person name="Floi Bucao C."/>
            <person name="Jouanno E."/>
            <person name="Wen M."/>
            <person name="Mejri S."/>
            <person name="Dirks R."/>
            <person name="Jansen H."/>
            <person name="Henkel C."/>
            <person name="Chen W.J."/>
            <person name="Zahm M."/>
            <person name="Cabau C."/>
            <person name="Klopp C."/>
            <person name="Thompson A.W."/>
            <person name="Robinson-Rechavi M."/>
            <person name="Braasch I."/>
            <person name="Lecointre G."/>
            <person name="Bobe J."/>
            <person name="Postlethwait J.H."/>
            <person name="Berthelot C."/>
            <person name="Roest Crollius H."/>
            <person name="Guiguen Y."/>
        </authorList>
    </citation>
    <scope>NUCLEOTIDE SEQUENCE</scope>
    <source>
        <strain evidence="2">WJC10195</strain>
    </source>
</reference>
<feature type="region of interest" description="Disordered" evidence="1">
    <location>
        <begin position="26"/>
        <end position="50"/>
    </location>
</feature>
<dbReference type="AlphaFoldDB" id="A0A9Q1EVL5"/>
<feature type="compositionally biased region" description="Polar residues" evidence="1">
    <location>
        <begin position="108"/>
        <end position="121"/>
    </location>
</feature>
<dbReference type="Proteomes" id="UP001152622">
    <property type="component" value="Chromosome 12"/>
</dbReference>
<feature type="compositionally biased region" description="Polar residues" evidence="1">
    <location>
        <begin position="40"/>
        <end position="50"/>
    </location>
</feature>
<keyword evidence="3" id="KW-1185">Reference proteome</keyword>
<protein>
    <submittedName>
        <fullName evidence="2">Uncharacterized protein</fullName>
    </submittedName>
</protein>